<reference evidence="3" key="1">
    <citation type="submission" date="2016-08" db="EMBL/GenBank/DDBJ databases">
        <authorList>
            <person name="Varghese N."/>
            <person name="Submissions Spin"/>
        </authorList>
    </citation>
    <scope>NUCLEOTIDE SEQUENCE [LARGE SCALE GENOMIC DNA]</scope>
    <source>
        <strain evidence="3">R-53094</strain>
    </source>
</reference>
<evidence type="ECO:0000313" key="2">
    <source>
        <dbReference type="EMBL" id="SCB83184.1"/>
    </source>
</evidence>
<dbReference type="RefSeq" id="WP_092461547.1">
    <property type="nucleotide sequence ID" value="NZ_BJEE01000001.1"/>
</dbReference>
<dbReference type="EMBL" id="FMAO01000002">
    <property type="protein sequence ID" value="SCB83184.1"/>
    <property type="molecule type" value="Genomic_DNA"/>
</dbReference>
<proteinExistence type="predicted"/>
<feature type="transmembrane region" description="Helical" evidence="1">
    <location>
        <begin position="9"/>
        <end position="31"/>
    </location>
</feature>
<organism evidence="2 3">
    <name type="scientific">Weissella bombi</name>
    <dbReference type="NCBI Taxonomy" id="1505725"/>
    <lineage>
        <taxon>Bacteria</taxon>
        <taxon>Bacillati</taxon>
        <taxon>Bacillota</taxon>
        <taxon>Bacilli</taxon>
        <taxon>Lactobacillales</taxon>
        <taxon>Lactobacillaceae</taxon>
        <taxon>Weissella</taxon>
    </lineage>
</organism>
<keyword evidence="1" id="KW-0812">Transmembrane</keyword>
<gene>
    <name evidence="2" type="ORF">GA0061074_10279</name>
</gene>
<keyword evidence="1" id="KW-0472">Membrane</keyword>
<sequence>MIKRIIKNIFIGIPIGITFGLLVSLFYSYQVGDGFYQPSQQMFITHFSNQVNALTVSIVLWGLLGSLFSVTVLIFSIDSWSLARRTLIHFGLTVLGFLIIAYLAGWYSLSLRQIFGEIMTFVIIYVSTWLYSMFRTKKNIDAINQKINSSR</sequence>
<dbReference type="Pfam" id="PF11457">
    <property type="entry name" value="DUF3021"/>
    <property type="match status" value="1"/>
</dbReference>
<feature type="transmembrane region" description="Helical" evidence="1">
    <location>
        <begin position="114"/>
        <end position="134"/>
    </location>
</feature>
<dbReference type="AlphaFoldDB" id="A0A1C3ZLA1"/>
<dbReference type="STRING" id="1505725.GA0061074_10279"/>
<feature type="transmembrane region" description="Helical" evidence="1">
    <location>
        <begin position="51"/>
        <end position="75"/>
    </location>
</feature>
<evidence type="ECO:0000313" key="3">
    <source>
        <dbReference type="Proteomes" id="UP000199268"/>
    </source>
</evidence>
<dbReference type="Proteomes" id="UP000199268">
    <property type="component" value="Unassembled WGS sequence"/>
</dbReference>
<protein>
    <recommendedName>
        <fullName evidence="4">DUF3021 domain-containing protein</fullName>
    </recommendedName>
</protein>
<keyword evidence="1" id="KW-1133">Transmembrane helix</keyword>
<keyword evidence="3" id="KW-1185">Reference proteome</keyword>
<accession>A0A1C3ZLA1</accession>
<dbReference type="InterPro" id="IPR021560">
    <property type="entry name" value="DUF3021"/>
</dbReference>
<evidence type="ECO:0000256" key="1">
    <source>
        <dbReference type="SAM" id="Phobius"/>
    </source>
</evidence>
<evidence type="ECO:0008006" key="4">
    <source>
        <dbReference type="Google" id="ProtNLM"/>
    </source>
</evidence>
<feature type="transmembrane region" description="Helical" evidence="1">
    <location>
        <begin position="87"/>
        <end position="108"/>
    </location>
</feature>
<dbReference type="OrthoDB" id="1698302at2"/>
<name>A0A1C3ZLA1_9LACO</name>